<gene>
    <name evidence="1" type="ORF">S03H2_24911</name>
</gene>
<proteinExistence type="predicted"/>
<sequence length="73" mass="8363">MKRRYTKGVFCESKNMAIDVLVLNTGVSDLRRPDFEFADELVGKGGLAKCKTEDMPNYSQEQLREWIEQGFAT</sequence>
<reference evidence="1" key="1">
    <citation type="journal article" date="2014" name="Front. Microbiol.">
        <title>High frequency of phylogenetically diverse reductive dehalogenase-homologous genes in deep subseafloor sedimentary metagenomes.</title>
        <authorList>
            <person name="Kawai M."/>
            <person name="Futagami T."/>
            <person name="Toyoda A."/>
            <person name="Takaki Y."/>
            <person name="Nishi S."/>
            <person name="Hori S."/>
            <person name="Arai W."/>
            <person name="Tsubouchi T."/>
            <person name="Morono Y."/>
            <person name="Uchiyama I."/>
            <person name="Ito T."/>
            <person name="Fujiyama A."/>
            <person name="Inagaki F."/>
            <person name="Takami H."/>
        </authorList>
    </citation>
    <scope>NUCLEOTIDE SEQUENCE</scope>
    <source>
        <strain evidence="1">Expedition CK06-06</strain>
    </source>
</reference>
<evidence type="ECO:0000313" key="1">
    <source>
        <dbReference type="EMBL" id="GAH42811.1"/>
    </source>
</evidence>
<dbReference type="AlphaFoldDB" id="X1FAZ0"/>
<name>X1FAZ0_9ZZZZ</name>
<organism evidence="1">
    <name type="scientific">marine sediment metagenome</name>
    <dbReference type="NCBI Taxonomy" id="412755"/>
    <lineage>
        <taxon>unclassified sequences</taxon>
        <taxon>metagenomes</taxon>
        <taxon>ecological metagenomes</taxon>
    </lineage>
</organism>
<feature type="non-terminal residue" evidence="1">
    <location>
        <position position="73"/>
    </location>
</feature>
<dbReference type="EMBL" id="BARU01013964">
    <property type="protein sequence ID" value="GAH42811.1"/>
    <property type="molecule type" value="Genomic_DNA"/>
</dbReference>
<protein>
    <submittedName>
        <fullName evidence="1">Uncharacterized protein</fullName>
    </submittedName>
</protein>
<comment type="caution">
    <text evidence="1">The sequence shown here is derived from an EMBL/GenBank/DDBJ whole genome shotgun (WGS) entry which is preliminary data.</text>
</comment>
<accession>X1FAZ0</accession>